<dbReference type="AlphaFoldDB" id="A0A939JYY7"/>
<evidence type="ECO:0000256" key="1">
    <source>
        <dbReference type="ARBA" id="ARBA00004651"/>
    </source>
</evidence>
<dbReference type="GO" id="GO:0005886">
    <property type="term" value="C:plasma membrane"/>
    <property type="evidence" value="ECO:0007669"/>
    <property type="project" value="UniProtKB-SubCell"/>
</dbReference>
<evidence type="ECO:0000259" key="8">
    <source>
        <dbReference type="Pfam" id="PF12704"/>
    </source>
</evidence>
<evidence type="ECO:0000256" key="2">
    <source>
        <dbReference type="ARBA" id="ARBA00022475"/>
    </source>
</evidence>
<dbReference type="GO" id="GO:0022857">
    <property type="term" value="F:transmembrane transporter activity"/>
    <property type="evidence" value="ECO:0007669"/>
    <property type="project" value="TreeGrafter"/>
</dbReference>
<keyword evidence="5 6" id="KW-0472">Membrane</keyword>
<evidence type="ECO:0000259" key="7">
    <source>
        <dbReference type="Pfam" id="PF02687"/>
    </source>
</evidence>
<dbReference type="Pfam" id="PF02687">
    <property type="entry name" value="FtsX"/>
    <property type="match status" value="2"/>
</dbReference>
<dbReference type="InterPro" id="IPR047699">
    <property type="entry name" value="Permease_put_prefix"/>
</dbReference>
<protein>
    <submittedName>
        <fullName evidence="9">ABC transporter permease</fullName>
    </submittedName>
</protein>
<evidence type="ECO:0000256" key="3">
    <source>
        <dbReference type="ARBA" id="ARBA00022692"/>
    </source>
</evidence>
<feature type="transmembrane region" description="Helical" evidence="6">
    <location>
        <begin position="809"/>
        <end position="837"/>
    </location>
</feature>
<dbReference type="RefSeq" id="WP_207334810.1">
    <property type="nucleotide sequence ID" value="NZ_JAFMYU010000004.1"/>
</dbReference>
<feature type="domain" description="MacB-like periplasmic core" evidence="8">
    <location>
        <begin position="114"/>
        <end position="339"/>
    </location>
</feature>
<dbReference type="Proteomes" id="UP000664795">
    <property type="component" value="Unassembled WGS sequence"/>
</dbReference>
<feature type="domain" description="MacB-like periplasmic core" evidence="8">
    <location>
        <begin position="542"/>
        <end position="713"/>
    </location>
</feature>
<keyword evidence="10" id="KW-1185">Reference proteome</keyword>
<evidence type="ECO:0000313" key="9">
    <source>
        <dbReference type="EMBL" id="MBO0930863.1"/>
    </source>
</evidence>
<dbReference type="EMBL" id="JAFMYU010000004">
    <property type="protein sequence ID" value="MBO0930863.1"/>
    <property type="molecule type" value="Genomic_DNA"/>
</dbReference>
<feature type="transmembrane region" description="Helical" evidence="6">
    <location>
        <begin position="773"/>
        <end position="797"/>
    </location>
</feature>
<evidence type="ECO:0000256" key="6">
    <source>
        <dbReference type="SAM" id="Phobius"/>
    </source>
</evidence>
<evidence type="ECO:0000256" key="4">
    <source>
        <dbReference type="ARBA" id="ARBA00022989"/>
    </source>
</evidence>
<keyword evidence="4 6" id="KW-1133">Transmembrane helix</keyword>
<dbReference type="InterPro" id="IPR050250">
    <property type="entry name" value="Macrolide_Exporter_MacB"/>
</dbReference>
<comment type="caution">
    <text evidence="9">The sequence shown here is derived from an EMBL/GenBank/DDBJ whole genome shotgun (WGS) entry which is preliminary data.</text>
</comment>
<dbReference type="Pfam" id="PF12704">
    <property type="entry name" value="MacB_PCD"/>
    <property type="match status" value="2"/>
</dbReference>
<feature type="domain" description="ABC3 transporter permease C-terminal" evidence="7">
    <location>
        <begin position="399"/>
        <end position="515"/>
    </location>
</feature>
<feature type="transmembrane region" description="Helical" evidence="6">
    <location>
        <begin position="448"/>
        <end position="469"/>
    </location>
</feature>
<gene>
    <name evidence="9" type="ORF">J2I48_07670</name>
</gene>
<dbReference type="NCBIfam" id="NF038404">
    <property type="entry name" value="perm_prefix_2"/>
    <property type="match status" value="1"/>
</dbReference>
<name>A0A939JYY7_9BACT</name>
<dbReference type="PANTHER" id="PTHR30572">
    <property type="entry name" value="MEMBRANE COMPONENT OF TRANSPORTER-RELATED"/>
    <property type="match status" value="1"/>
</dbReference>
<evidence type="ECO:0000313" key="10">
    <source>
        <dbReference type="Proteomes" id="UP000664795"/>
    </source>
</evidence>
<reference evidence="9 10" key="1">
    <citation type="submission" date="2021-03" db="EMBL/GenBank/DDBJ databases">
        <title>Fibrella sp. HMF5036 genome sequencing and assembly.</title>
        <authorList>
            <person name="Kang H."/>
            <person name="Kim H."/>
            <person name="Bae S."/>
            <person name="Joh K."/>
        </authorList>
    </citation>
    <scope>NUCLEOTIDE SEQUENCE [LARGE SCALE GENOMIC DNA]</scope>
    <source>
        <strain evidence="9 10">HMF5036</strain>
    </source>
</reference>
<organism evidence="9 10">
    <name type="scientific">Fibrella aquatilis</name>
    <dbReference type="NCBI Taxonomy" id="2817059"/>
    <lineage>
        <taxon>Bacteria</taxon>
        <taxon>Pseudomonadati</taxon>
        <taxon>Bacteroidota</taxon>
        <taxon>Cytophagia</taxon>
        <taxon>Cytophagales</taxon>
        <taxon>Spirosomataceae</taxon>
        <taxon>Fibrella</taxon>
    </lineage>
</organism>
<accession>A0A939JYY7</accession>
<dbReference type="InterPro" id="IPR025857">
    <property type="entry name" value="MacB_PCD"/>
</dbReference>
<keyword evidence="2" id="KW-1003">Cell membrane</keyword>
<sequence length="896" mass="100026">MTNGTNPPHPNRRTAAPQWADRLLTWCCAPHLLEDVQGDLHEVFQKRLTQVGPAKARREFVVAVLYHLTPFFVRRKKTVLRPGQYPSPSSLNPDMLRNYITIALRTLAHNKAYSVINIVGLSIGLAAAMLIILYTKDEVSYDRFHANVPRLYRITSRELSSAGKVENRQGNTGLLQGPKFAASVPEIQSFVRYKEDRHDMKLGTDIVSQTVFVADTSFFSVFTFPLLSGNPRTALQQPHSVVISEEMAMKQFGTIDALGKTISFKLAFGNGEAFEPYTVMGVAQQTPLNSSIRFDVLMPMVVTAQEMTNPENWFNIFENTFVLLTPGANLQAVEAKMNQIYRADAASAIKMMAEKFSFKSKVEYALQPFTAMHLSQDLRADNGLVGGSNPLFSYILTGIALFILLIACINFVNLTVARSLKRAKEIGVRKVVGSGQLQLTVQFLGESFLLCFGAFVLALVLVQLVLPTFNLLANKSLALAYLFDARLVLGYVALFLLTGLLAGFYPALVLSRYNPVQTLYNRVSLSGKNYLQQSLVVVQFALASFLVIATLTIYSQFNYLTTKNLGYDDKDVVSIEKSGLTRREAKLLRDELLKNPNIVGVAPKNGGQWGTVAKVNGGTEINFTYETIDPTYLPLLKIPVRQGRNFSPDFPADSTQSVLVNERFVKQAGWKNPIGQPVDFWYNKGEKYTVVGVVKDHHFNGLSQEIGPQLFTTKPGNQYGKAFIKIRPNTASASLQHIERTFKRLFPINPYAFSFVDEDNLKRYEAEAKWKQIMLFGAILTIFISCIGLFGLATLSAERRTKEIGIRKVLGASVTSIIQLLSSDFLKLVVLSFVVAFPAAWYAMRQWLQNYPYRIDISVWTFVIAALLALLIAFATVSFQSIRTALTNPIRSLRSE</sequence>
<dbReference type="InterPro" id="IPR003838">
    <property type="entry name" value="ABC3_permease_C"/>
</dbReference>
<feature type="transmembrane region" description="Helical" evidence="6">
    <location>
        <begin position="857"/>
        <end position="879"/>
    </location>
</feature>
<feature type="transmembrane region" description="Helical" evidence="6">
    <location>
        <begin position="391"/>
        <end position="412"/>
    </location>
</feature>
<feature type="domain" description="ABC3 transporter permease C-terminal" evidence="7">
    <location>
        <begin position="776"/>
        <end position="885"/>
    </location>
</feature>
<feature type="transmembrane region" description="Helical" evidence="6">
    <location>
        <begin position="112"/>
        <end position="134"/>
    </location>
</feature>
<dbReference type="PANTHER" id="PTHR30572:SF18">
    <property type="entry name" value="ABC-TYPE MACROLIDE FAMILY EXPORT SYSTEM PERMEASE COMPONENT 2"/>
    <property type="match status" value="1"/>
</dbReference>
<feature type="transmembrane region" description="Helical" evidence="6">
    <location>
        <begin position="530"/>
        <end position="554"/>
    </location>
</feature>
<feature type="transmembrane region" description="Helical" evidence="6">
    <location>
        <begin position="489"/>
        <end position="510"/>
    </location>
</feature>
<evidence type="ECO:0000256" key="5">
    <source>
        <dbReference type="ARBA" id="ARBA00023136"/>
    </source>
</evidence>
<proteinExistence type="predicted"/>
<comment type="subcellular location">
    <subcellularLocation>
        <location evidence="1">Cell membrane</location>
        <topology evidence="1">Multi-pass membrane protein</topology>
    </subcellularLocation>
</comment>
<keyword evidence="3 6" id="KW-0812">Transmembrane</keyword>